<comment type="similarity">
    <text evidence="1 8 9">Belongs to the NAD synthetase family.</text>
</comment>
<organism evidence="13 15">
    <name type="scientific">Poseidonibacter ostreae</name>
    <dbReference type="NCBI Taxonomy" id="2654171"/>
    <lineage>
        <taxon>Bacteria</taxon>
        <taxon>Pseudomonadati</taxon>
        <taxon>Campylobacterota</taxon>
        <taxon>Epsilonproteobacteria</taxon>
        <taxon>Campylobacterales</taxon>
        <taxon>Arcobacteraceae</taxon>
        <taxon>Poseidonibacter</taxon>
    </lineage>
</organism>
<dbReference type="GO" id="GO:0046872">
    <property type="term" value="F:metal ion binding"/>
    <property type="evidence" value="ECO:0007669"/>
    <property type="project" value="UniProtKB-KW"/>
</dbReference>
<evidence type="ECO:0000259" key="11">
    <source>
        <dbReference type="Pfam" id="PF02540"/>
    </source>
</evidence>
<dbReference type="InterPro" id="IPR022926">
    <property type="entry name" value="NH(3)-dep_NAD(+)_synth"/>
</dbReference>
<dbReference type="NCBIfam" id="TIGR00552">
    <property type="entry name" value="nadE"/>
    <property type="match status" value="1"/>
</dbReference>
<dbReference type="AlphaFoldDB" id="A0A6L4WYL1"/>
<accession>A0A6L4WYL1</accession>
<comment type="caution">
    <text evidence="13">The sequence shown here is derived from an EMBL/GenBank/DDBJ whole genome shotgun (WGS) entry which is preliminary data.</text>
</comment>
<reference evidence="14 15" key="1">
    <citation type="submission" date="2019-10" db="EMBL/GenBank/DDBJ databases">
        <title>Poseidonibacter ostreae sp. nov., isolated from the gut of the Ostrea denselamellosa.</title>
        <authorList>
            <person name="Choi A."/>
        </authorList>
    </citation>
    <scope>NUCLEOTIDE SEQUENCE [LARGE SCALE GENOMIC DNA]</scope>
    <source>
        <strain evidence="13 15">SJOD-M-33</strain>
        <strain evidence="12 14">SJOD-M-5</strain>
    </source>
</reference>
<dbReference type="InterPro" id="IPR022310">
    <property type="entry name" value="NAD/GMP_synthase"/>
</dbReference>
<feature type="binding site" evidence="8">
    <location>
        <position position="130"/>
    </location>
    <ligand>
        <name>ATP</name>
        <dbReference type="ChEBI" id="CHEBI:30616"/>
    </ligand>
</feature>
<evidence type="ECO:0000313" key="15">
    <source>
        <dbReference type="Proteomes" id="UP000472839"/>
    </source>
</evidence>
<feature type="binding site" evidence="8">
    <location>
        <position position="159"/>
    </location>
    <ligand>
        <name>ATP</name>
        <dbReference type="ChEBI" id="CHEBI:30616"/>
    </ligand>
</feature>
<evidence type="ECO:0000256" key="4">
    <source>
        <dbReference type="ARBA" id="ARBA00022741"/>
    </source>
</evidence>
<comment type="subunit">
    <text evidence="8">Homodimer.</text>
</comment>
<dbReference type="NCBIfam" id="NF010587">
    <property type="entry name" value="PRK13980.1"/>
    <property type="match status" value="1"/>
</dbReference>
<evidence type="ECO:0000256" key="3">
    <source>
        <dbReference type="ARBA" id="ARBA00022723"/>
    </source>
</evidence>
<dbReference type="HAMAP" id="MF_00193">
    <property type="entry name" value="NadE_ammonia_dep"/>
    <property type="match status" value="1"/>
</dbReference>
<proteinExistence type="inferred from homology"/>
<evidence type="ECO:0000256" key="7">
    <source>
        <dbReference type="ARBA" id="ARBA00023027"/>
    </source>
</evidence>
<sequence>MINWPNIKIQLIDFLKSEVEKSGLEKVTVGLSGGLDSAVVAVLCKEVFGDKLNCVLMPSQFSSQSSTDHAVELCEKFNIKYEIISIAPMVESFINNMDEDKLRIGNFSARMRMSVLYDVSSREKSLVVGTSNKSELLLGYGTIFGDIACAINPIGQMYKSDEFEFAKHLGVVDSILTKAPSADLWEDQTDEDELGYSYKQMDDALKLLVDEKKSKEELISTGFEKKLVDMLDYRMKSNAFKGKLPTIANINWSLK</sequence>
<evidence type="ECO:0000256" key="5">
    <source>
        <dbReference type="ARBA" id="ARBA00022840"/>
    </source>
</evidence>
<feature type="binding site" evidence="8">
    <location>
        <position position="181"/>
    </location>
    <ligand>
        <name>ATP</name>
        <dbReference type="ChEBI" id="CHEBI:30616"/>
    </ligand>
</feature>
<evidence type="ECO:0000313" key="13">
    <source>
        <dbReference type="EMBL" id="KAB7890826.1"/>
    </source>
</evidence>
<dbReference type="InterPro" id="IPR003694">
    <property type="entry name" value="NAD_synthase"/>
</dbReference>
<comment type="caution">
    <text evidence="8">Lacks conserved residue(s) required for the propagation of feature annotation.</text>
</comment>
<name>A0A6L4WYL1_9BACT</name>
<dbReference type="PANTHER" id="PTHR23090">
    <property type="entry name" value="NH 3 /GLUTAMINE-DEPENDENT NAD + SYNTHETASE"/>
    <property type="match status" value="1"/>
</dbReference>
<evidence type="ECO:0000256" key="10">
    <source>
        <dbReference type="RuleBase" id="RU003812"/>
    </source>
</evidence>
<keyword evidence="7 8" id="KW-0520">NAD</keyword>
<keyword evidence="4 8" id="KW-0547">Nucleotide-binding</keyword>
<dbReference type="PANTHER" id="PTHR23090:SF9">
    <property type="entry name" value="GLUTAMINE-DEPENDENT NAD(+) SYNTHETASE"/>
    <property type="match status" value="1"/>
</dbReference>
<dbReference type="EMBL" id="WFKJ01000026">
    <property type="protein sequence ID" value="KAB7890246.1"/>
    <property type="molecule type" value="Genomic_DNA"/>
</dbReference>
<keyword evidence="2 8" id="KW-0436">Ligase</keyword>
<evidence type="ECO:0000256" key="9">
    <source>
        <dbReference type="RuleBase" id="RU003811"/>
    </source>
</evidence>
<feature type="binding site" description="in other chain" evidence="8">
    <location>
        <position position="110"/>
    </location>
    <ligand>
        <name>deamido-NAD(+)</name>
        <dbReference type="ChEBI" id="CHEBI:58437"/>
        <note>ligand shared between two neighboring subunits</note>
    </ligand>
</feature>
<dbReference type="RefSeq" id="WP_152190427.1">
    <property type="nucleotide sequence ID" value="NZ_WFKI01000005.1"/>
</dbReference>
<comment type="pathway">
    <text evidence="8">Cofactor biosynthesis; NAD(+) biosynthesis; NAD(+) from deamido-NAD(+) (ammonia route): step 1/1.</text>
</comment>
<dbReference type="CDD" id="cd00553">
    <property type="entry name" value="NAD_synthase"/>
    <property type="match status" value="1"/>
</dbReference>
<dbReference type="Gene3D" id="3.40.50.620">
    <property type="entry name" value="HUPs"/>
    <property type="match status" value="1"/>
</dbReference>
<dbReference type="GO" id="GO:0008795">
    <property type="term" value="F:NAD+ synthase activity"/>
    <property type="evidence" value="ECO:0007669"/>
    <property type="project" value="UniProtKB-UniRule"/>
</dbReference>
<evidence type="ECO:0000256" key="6">
    <source>
        <dbReference type="ARBA" id="ARBA00022842"/>
    </source>
</evidence>
<dbReference type="EMBL" id="WFKK01000003">
    <property type="protein sequence ID" value="KAB7890826.1"/>
    <property type="molecule type" value="Genomic_DNA"/>
</dbReference>
<comment type="catalytic activity">
    <reaction evidence="8 10">
        <text>deamido-NAD(+) + NH4(+) + ATP = AMP + diphosphate + NAD(+) + H(+)</text>
        <dbReference type="Rhea" id="RHEA:21188"/>
        <dbReference type="ChEBI" id="CHEBI:15378"/>
        <dbReference type="ChEBI" id="CHEBI:28938"/>
        <dbReference type="ChEBI" id="CHEBI:30616"/>
        <dbReference type="ChEBI" id="CHEBI:33019"/>
        <dbReference type="ChEBI" id="CHEBI:57540"/>
        <dbReference type="ChEBI" id="CHEBI:58437"/>
        <dbReference type="ChEBI" id="CHEBI:456215"/>
        <dbReference type="EC" id="6.3.1.5"/>
    </reaction>
</comment>
<keyword evidence="14" id="KW-1185">Reference proteome</keyword>
<dbReference type="GO" id="GO:0003952">
    <property type="term" value="F:NAD+ synthase (glutamine-hydrolyzing) activity"/>
    <property type="evidence" value="ECO:0007669"/>
    <property type="project" value="InterPro"/>
</dbReference>
<dbReference type="UniPathway" id="UPA00253">
    <property type="reaction ID" value="UER00333"/>
</dbReference>
<protein>
    <recommendedName>
        <fullName evidence="8 10">NH(3)-dependent NAD(+) synthetase</fullName>
        <ecNumber evidence="8 10">6.3.1.5</ecNumber>
    </recommendedName>
</protein>
<dbReference type="GO" id="GO:0005737">
    <property type="term" value="C:cytoplasm"/>
    <property type="evidence" value="ECO:0007669"/>
    <property type="project" value="InterPro"/>
</dbReference>
<feature type="binding site" evidence="8">
    <location>
        <position position="135"/>
    </location>
    <ligand>
        <name>Mg(2+)</name>
        <dbReference type="ChEBI" id="CHEBI:18420"/>
    </ligand>
</feature>
<feature type="domain" description="NAD/GMP synthase" evidence="11">
    <location>
        <begin position="10"/>
        <end position="245"/>
    </location>
</feature>
<gene>
    <name evidence="8" type="primary">nadE</name>
    <name evidence="12" type="ORF">GBG18_09190</name>
    <name evidence="13" type="ORF">GBG19_02090</name>
</gene>
<dbReference type="GO" id="GO:0004359">
    <property type="term" value="F:glutaminase activity"/>
    <property type="evidence" value="ECO:0007669"/>
    <property type="project" value="InterPro"/>
</dbReference>
<dbReference type="Proteomes" id="UP000472839">
    <property type="component" value="Unassembled WGS sequence"/>
</dbReference>
<evidence type="ECO:0000256" key="8">
    <source>
        <dbReference type="HAMAP-Rule" id="MF_00193"/>
    </source>
</evidence>
<evidence type="ECO:0000256" key="2">
    <source>
        <dbReference type="ARBA" id="ARBA00022598"/>
    </source>
</evidence>
<dbReference type="GO" id="GO:0009435">
    <property type="term" value="P:NAD+ biosynthetic process"/>
    <property type="evidence" value="ECO:0007669"/>
    <property type="project" value="UniProtKB-UniRule"/>
</dbReference>
<dbReference type="Proteomes" id="UP000461010">
    <property type="component" value="Unassembled WGS sequence"/>
</dbReference>
<keyword evidence="6 8" id="KW-0460">Magnesium</keyword>
<dbReference type="SUPFAM" id="SSF52402">
    <property type="entry name" value="Adenine nucleotide alpha hydrolases-like"/>
    <property type="match status" value="1"/>
</dbReference>
<evidence type="ECO:0000313" key="14">
    <source>
        <dbReference type="Proteomes" id="UP000461010"/>
    </source>
</evidence>
<dbReference type="GO" id="GO:0005524">
    <property type="term" value="F:ATP binding"/>
    <property type="evidence" value="ECO:0007669"/>
    <property type="project" value="UniProtKB-UniRule"/>
</dbReference>
<keyword evidence="5 8" id="KW-0067">ATP-binding</keyword>
<feature type="binding site" evidence="8">
    <location>
        <position position="36"/>
    </location>
    <ligand>
        <name>Mg(2+)</name>
        <dbReference type="ChEBI" id="CHEBI:18420"/>
    </ligand>
</feature>
<evidence type="ECO:0000256" key="1">
    <source>
        <dbReference type="ARBA" id="ARBA00005859"/>
    </source>
</evidence>
<dbReference type="EC" id="6.3.1.5" evidence="8 10"/>
<dbReference type="FunFam" id="3.40.50.620:FF:000106">
    <property type="entry name" value="Glutamine-dependent NAD(+) synthetase"/>
    <property type="match status" value="1"/>
</dbReference>
<evidence type="ECO:0000313" key="12">
    <source>
        <dbReference type="EMBL" id="KAB7890246.1"/>
    </source>
</evidence>
<dbReference type="Pfam" id="PF02540">
    <property type="entry name" value="NAD_synthase"/>
    <property type="match status" value="1"/>
</dbReference>
<dbReference type="InterPro" id="IPR014729">
    <property type="entry name" value="Rossmann-like_a/b/a_fold"/>
</dbReference>
<keyword evidence="3 8" id="KW-0479">Metal-binding</keyword>
<comment type="function">
    <text evidence="8">Catalyzes the ATP-dependent amidation of deamido-NAD to form NAD. Uses ammonia as a nitrogen source.</text>
</comment>
<feature type="binding site" evidence="8">
    <location>
        <begin position="30"/>
        <end position="37"/>
    </location>
    <ligand>
        <name>ATP</name>
        <dbReference type="ChEBI" id="CHEBI:30616"/>
    </ligand>
</feature>